<feature type="compositionally biased region" description="Low complexity" evidence="1">
    <location>
        <begin position="308"/>
        <end position="317"/>
    </location>
</feature>
<reference evidence="4" key="1">
    <citation type="journal article" date="2019" name="Int. J. Syst. Evol. Microbiol.">
        <title>The Global Catalogue of Microorganisms (GCM) 10K type strain sequencing project: providing services to taxonomists for standard genome sequencing and annotation.</title>
        <authorList>
            <consortium name="The Broad Institute Genomics Platform"/>
            <consortium name="The Broad Institute Genome Sequencing Center for Infectious Disease"/>
            <person name="Wu L."/>
            <person name="Ma J."/>
        </authorList>
    </citation>
    <scope>NUCLEOTIDE SEQUENCE [LARGE SCALE GENOMIC DNA]</scope>
    <source>
        <strain evidence="4">NBRC 108894</strain>
    </source>
</reference>
<comment type="caution">
    <text evidence="3">The sequence shown here is derived from an EMBL/GenBank/DDBJ whole genome shotgun (WGS) entry which is preliminary data.</text>
</comment>
<evidence type="ECO:0000313" key="3">
    <source>
        <dbReference type="EMBL" id="GMA95073.1"/>
    </source>
</evidence>
<evidence type="ECO:0000313" key="4">
    <source>
        <dbReference type="Proteomes" id="UP001157034"/>
    </source>
</evidence>
<keyword evidence="4" id="KW-1185">Reference proteome</keyword>
<dbReference type="SUPFAM" id="SSF51735">
    <property type="entry name" value="NAD(P)-binding Rossmann-fold domains"/>
    <property type="match status" value="1"/>
</dbReference>
<dbReference type="Gene3D" id="3.40.50.720">
    <property type="entry name" value="NAD(P)-binding Rossmann-like Domain"/>
    <property type="match status" value="1"/>
</dbReference>
<feature type="domain" description="NAD-dependent epimerase/dehydratase" evidence="2">
    <location>
        <begin position="3"/>
        <end position="217"/>
    </location>
</feature>
<feature type="region of interest" description="Disordered" evidence="1">
    <location>
        <begin position="308"/>
        <end position="328"/>
    </location>
</feature>
<accession>A0ABQ6K695</accession>
<gene>
    <name evidence="3" type="ORF">GCM10025881_18970</name>
</gene>
<dbReference type="InterPro" id="IPR036291">
    <property type="entry name" value="NAD(P)-bd_dom_sf"/>
</dbReference>
<proteinExistence type="predicted"/>
<name>A0ABQ6K695_9MICO</name>
<dbReference type="InterPro" id="IPR001509">
    <property type="entry name" value="Epimerase_deHydtase"/>
</dbReference>
<dbReference type="PANTHER" id="PTHR43245">
    <property type="entry name" value="BIFUNCTIONAL POLYMYXIN RESISTANCE PROTEIN ARNA"/>
    <property type="match status" value="1"/>
</dbReference>
<organism evidence="3 4">
    <name type="scientific">Pseudolysinimonas kribbensis</name>
    <dbReference type="NCBI Taxonomy" id="433641"/>
    <lineage>
        <taxon>Bacteria</taxon>
        <taxon>Bacillati</taxon>
        <taxon>Actinomycetota</taxon>
        <taxon>Actinomycetes</taxon>
        <taxon>Micrococcales</taxon>
        <taxon>Microbacteriaceae</taxon>
        <taxon>Pseudolysinimonas</taxon>
    </lineage>
</organism>
<dbReference type="Proteomes" id="UP001157034">
    <property type="component" value="Unassembled WGS sequence"/>
</dbReference>
<dbReference type="EMBL" id="BSVB01000001">
    <property type="protein sequence ID" value="GMA95073.1"/>
    <property type="molecule type" value="Genomic_DNA"/>
</dbReference>
<dbReference type="InterPro" id="IPR050177">
    <property type="entry name" value="Lipid_A_modif_metabolic_enz"/>
</dbReference>
<dbReference type="RefSeq" id="WP_284253921.1">
    <property type="nucleotide sequence ID" value="NZ_BAAAQO010000002.1"/>
</dbReference>
<evidence type="ECO:0000259" key="2">
    <source>
        <dbReference type="Pfam" id="PF01370"/>
    </source>
</evidence>
<dbReference type="Pfam" id="PF01370">
    <property type="entry name" value="Epimerase"/>
    <property type="match status" value="1"/>
</dbReference>
<sequence>MRILVLGGTAWVGREVVGEALRRGHDVTALARGEAGAPPDGARFVRADRDAPDAYAAVTGEDWDAVVDLATHPGHVRAAASVLAGRARHVVYVSTCSVYLRANEGGTGDLGADESAPVHPALAADTMASLEEYGAAKVACEEAVRSAFGEARSFIARPSLIGGPGDPSQRTTYWPARFAHPSNPERQVLVPDTPDRPTQVTDVRDLAAFLVEAAERRFTGIANVTGETLPFSEHLSIAQRAVGWSGTLVAADEAWIAEREVGYWAGPRSLPLWLPTELVALAAHDSSRAVALGLRRRPLEQTLRDGADQAAADAVAGPTTGERRAGLTDDAERALLAELAADA</sequence>
<protein>
    <submittedName>
        <fullName evidence="3">Reductase</fullName>
    </submittedName>
</protein>
<dbReference type="PANTHER" id="PTHR43245:SF13">
    <property type="entry name" value="UDP-D-APIOSE_UDP-D-XYLOSE SYNTHASE 2"/>
    <property type="match status" value="1"/>
</dbReference>
<evidence type="ECO:0000256" key="1">
    <source>
        <dbReference type="SAM" id="MobiDB-lite"/>
    </source>
</evidence>